<name>A0A7J0DVI0_9ERIC</name>
<dbReference type="GO" id="GO:0000160">
    <property type="term" value="P:phosphorelay signal transduction system"/>
    <property type="evidence" value="ECO:0007669"/>
    <property type="project" value="UniProtKB-KW"/>
</dbReference>
<dbReference type="InterPro" id="IPR001789">
    <property type="entry name" value="Sig_transdc_resp-reg_receiver"/>
</dbReference>
<reference evidence="13" key="1">
    <citation type="submission" date="2019-07" db="EMBL/GenBank/DDBJ databases">
        <title>De Novo Assembly of kiwifruit Actinidia rufa.</title>
        <authorList>
            <person name="Sugita-Konishi S."/>
            <person name="Sato K."/>
            <person name="Mori E."/>
            <person name="Abe Y."/>
            <person name="Kisaki G."/>
            <person name="Hamano K."/>
            <person name="Suezawa K."/>
            <person name="Otani M."/>
            <person name="Fukuda T."/>
            <person name="Manabe T."/>
            <person name="Gomi K."/>
            <person name="Tabuchi M."/>
            <person name="Akimitsu K."/>
            <person name="Kataoka I."/>
        </authorList>
    </citation>
    <scope>NUCLEOTIDE SEQUENCE [LARGE SCALE GENOMIC DNA]</scope>
    <source>
        <strain evidence="13">cv. Fuchu</strain>
    </source>
</reference>
<proteinExistence type="inferred from homology"/>
<dbReference type="SUPFAM" id="SSF52172">
    <property type="entry name" value="CheY-like"/>
    <property type="match status" value="1"/>
</dbReference>
<feature type="compositionally biased region" description="Polar residues" evidence="10">
    <location>
        <begin position="160"/>
        <end position="171"/>
    </location>
</feature>
<dbReference type="AlphaFoldDB" id="A0A7J0DVI0"/>
<gene>
    <name evidence="12" type="ORF">Acr_00g0076830</name>
</gene>
<dbReference type="EMBL" id="BJWL01000387">
    <property type="protein sequence ID" value="GFS41883.1"/>
    <property type="molecule type" value="Genomic_DNA"/>
</dbReference>
<accession>A0A7J0DVI0</accession>
<dbReference type="PIRSF" id="PIRSF036392">
    <property type="entry name" value="RR_ARR_type-B"/>
    <property type="match status" value="1"/>
</dbReference>
<dbReference type="Gene3D" id="3.40.50.2300">
    <property type="match status" value="1"/>
</dbReference>
<keyword evidence="8" id="KW-0010">Activator</keyword>
<keyword evidence="6 8" id="KW-0238">DNA-binding</keyword>
<dbReference type="Pfam" id="PF00072">
    <property type="entry name" value="Response_reg"/>
    <property type="match status" value="1"/>
</dbReference>
<evidence type="ECO:0000256" key="10">
    <source>
        <dbReference type="SAM" id="MobiDB-lite"/>
    </source>
</evidence>
<feature type="modified residue" description="4-aspartylphosphate" evidence="9">
    <location>
        <position position="70"/>
    </location>
</feature>
<feature type="region of interest" description="Disordered" evidence="10">
    <location>
        <begin position="137"/>
        <end position="191"/>
    </location>
</feature>
<evidence type="ECO:0000256" key="6">
    <source>
        <dbReference type="ARBA" id="ARBA00023125"/>
    </source>
</evidence>
<dbReference type="Proteomes" id="UP000585474">
    <property type="component" value="Unassembled WGS sequence"/>
</dbReference>
<evidence type="ECO:0000256" key="1">
    <source>
        <dbReference type="ARBA" id="ARBA00004123"/>
    </source>
</evidence>
<keyword evidence="8" id="KW-0539">Nucleus</keyword>
<evidence type="ECO:0000256" key="3">
    <source>
        <dbReference type="ARBA" id="ARBA00022864"/>
    </source>
</evidence>
<dbReference type="PANTHER" id="PTHR43874:SF7">
    <property type="entry name" value="TWO-COMPONENT RESPONSE REGULATOR ARR10"/>
    <property type="match status" value="1"/>
</dbReference>
<protein>
    <recommendedName>
        <fullName evidence="8">Two-component response regulator</fullName>
    </recommendedName>
</protein>
<dbReference type="CDD" id="cd17584">
    <property type="entry name" value="REC_typeB_ARR-like"/>
    <property type="match status" value="1"/>
</dbReference>
<evidence type="ECO:0000259" key="11">
    <source>
        <dbReference type="PROSITE" id="PS50110"/>
    </source>
</evidence>
<feature type="compositionally biased region" description="Basic and acidic residues" evidence="10">
    <location>
        <begin position="140"/>
        <end position="155"/>
    </location>
</feature>
<comment type="similarity">
    <text evidence="2">Belongs to the ARR family. Type-B subfamily.</text>
</comment>
<dbReference type="GO" id="GO:0003700">
    <property type="term" value="F:DNA-binding transcription factor activity"/>
    <property type="evidence" value="ECO:0007669"/>
    <property type="project" value="UniProtKB-UniRule"/>
</dbReference>
<dbReference type="InterPro" id="IPR045279">
    <property type="entry name" value="ARR-like"/>
</dbReference>
<evidence type="ECO:0000256" key="5">
    <source>
        <dbReference type="ARBA" id="ARBA00023015"/>
    </source>
</evidence>
<dbReference type="PROSITE" id="PS50110">
    <property type="entry name" value="RESPONSE_REGULATORY"/>
    <property type="match status" value="1"/>
</dbReference>
<dbReference type="GO" id="GO:0005634">
    <property type="term" value="C:nucleus"/>
    <property type="evidence" value="ECO:0007669"/>
    <property type="project" value="UniProtKB-SubCell"/>
</dbReference>
<keyword evidence="3" id="KW-0932">Cytokinin signaling pathway</keyword>
<keyword evidence="13" id="KW-1185">Reference proteome</keyword>
<comment type="function">
    <text evidence="8">Transcriptional activator that binds specific DNA sequence.</text>
</comment>
<keyword evidence="7 8" id="KW-0804">Transcription</keyword>
<evidence type="ECO:0000256" key="8">
    <source>
        <dbReference type="PIRNR" id="PIRNR036392"/>
    </source>
</evidence>
<comment type="caution">
    <text evidence="12">The sequence shown here is derived from an EMBL/GenBank/DDBJ whole genome shotgun (WGS) entry which is preliminary data.</text>
</comment>
<dbReference type="GO" id="GO:0009736">
    <property type="term" value="P:cytokinin-activated signaling pathway"/>
    <property type="evidence" value="ECO:0007669"/>
    <property type="project" value="UniProtKB-KW"/>
</dbReference>
<feature type="compositionally biased region" description="Polar residues" evidence="10">
    <location>
        <begin position="519"/>
        <end position="541"/>
    </location>
</feature>
<evidence type="ECO:0000313" key="13">
    <source>
        <dbReference type="Proteomes" id="UP000585474"/>
    </source>
</evidence>
<keyword evidence="5 8" id="KW-0805">Transcription regulation</keyword>
<evidence type="ECO:0000256" key="2">
    <source>
        <dbReference type="ARBA" id="ARBA00006015"/>
    </source>
</evidence>
<dbReference type="SMART" id="SM00448">
    <property type="entry name" value="REC"/>
    <property type="match status" value="1"/>
</dbReference>
<keyword evidence="4 8" id="KW-0902">Two-component regulatory system</keyword>
<dbReference type="GO" id="GO:0003677">
    <property type="term" value="F:DNA binding"/>
    <property type="evidence" value="ECO:0007669"/>
    <property type="project" value="UniProtKB-KW"/>
</dbReference>
<evidence type="ECO:0000256" key="9">
    <source>
        <dbReference type="PROSITE-ProRule" id="PRU00169"/>
    </source>
</evidence>
<keyword evidence="9" id="KW-0597">Phosphoprotein</keyword>
<organism evidence="12 13">
    <name type="scientific">Actinidia rufa</name>
    <dbReference type="NCBI Taxonomy" id="165716"/>
    <lineage>
        <taxon>Eukaryota</taxon>
        <taxon>Viridiplantae</taxon>
        <taxon>Streptophyta</taxon>
        <taxon>Embryophyta</taxon>
        <taxon>Tracheophyta</taxon>
        <taxon>Spermatophyta</taxon>
        <taxon>Magnoliopsida</taxon>
        <taxon>eudicotyledons</taxon>
        <taxon>Gunneridae</taxon>
        <taxon>Pentapetalae</taxon>
        <taxon>asterids</taxon>
        <taxon>Ericales</taxon>
        <taxon>Actinidiaceae</taxon>
        <taxon>Actinidia</taxon>
    </lineage>
</organism>
<evidence type="ECO:0000256" key="4">
    <source>
        <dbReference type="ARBA" id="ARBA00023012"/>
    </source>
</evidence>
<dbReference type="InterPro" id="IPR011006">
    <property type="entry name" value="CheY-like_superfamily"/>
</dbReference>
<comment type="subcellular location">
    <subcellularLocation>
        <location evidence="1 8">Nucleus</location>
    </subcellularLocation>
</comment>
<evidence type="ECO:0000313" key="12">
    <source>
        <dbReference type="EMBL" id="GFS41883.1"/>
    </source>
</evidence>
<feature type="region of interest" description="Disordered" evidence="10">
    <location>
        <begin position="519"/>
        <end position="556"/>
    </location>
</feature>
<dbReference type="OrthoDB" id="60033at2759"/>
<sequence length="660" mass="73062">MTIDRSFGEPNDQFPLGMRVLAVDDDPICLKLLETLLRKCQYHVTTTSQAIMALKLLRENKNNFDLVISDVHMPDMDGFKLLELVGLEMDLPVIMLSAYGDTKLVMKGISHGACDYLLKPVRIEELKNIWQHVVRRKKTDSKDQNNSDMPCRETEGGQAITVTGDSDQNGKLNRKKRDQKEDENEDQSTQKRTRVVWTVDLHRKFVAAVNQLGIDIKYCTFPDLSLRFEELLNVKKYRLYLKRISVVASHQANMIAASGGADSPYLQMGFLNGLGNVPSMVGSAQFQNADVRSLSSSGMLGRLNTPAGLGMRGLSSSGMVQLGHTDNLINPINNQNKFHEVILPGNQNGNIQGMPTPFEFDQLQHKNGVDHIGDLSSANNGSMVFPISSGLSDGNMNGNSSRNSFLSAPHNPVMLQGQPQGIKRDELCGNQSFVTVTSSNREYSSPLADFRRCIDSWPAVQASEIQSNSFTSSDCFEQDTRSYLMDRKSSIAMDTGNKSNNNSSIAVVPAGFPVLKTDLQSQAAPRQQSNAEQNMNHTQKQGWDENKPNPSHGPNLMCSFLNSMIPPHGVPDPFSQRLDLENTICHRNANGNNMIGQRNLVDSSTVQHNEVEQSAIGTTAKPKQGNLINQRKPQDGYSFDDVGSLEDLVTAMMKQVRLQT</sequence>
<evidence type="ECO:0000256" key="7">
    <source>
        <dbReference type="ARBA" id="ARBA00023163"/>
    </source>
</evidence>
<feature type="domain" description="Response regulatory" evidence="11">
    <location>
        <begin position="19"/>
        <end position="134"/>
    </location>
</feature>
<dbReference type="PANTHER" id="PTHR43874">
    <property type="entry name" value="TWO-COMPONENT RESPONSE REGULATOR"/>
    <property type="match status" value="1"/>
</dbReference>
<dbReference type="Gene3D" id="1.10.10.60">
    <property type="entry name" value="Homeodomain-like"/>
    <property type="match status" value="1"/>
</dbReference>
<dbReference type="InterPro" id="IPR017053">
    <property type="entry name" value="Response_reg_B-typ_pln"/>
</dbReference>